<organism evidence="1 2">
    <name type="scientific">Athelia psychrophila</name>
    <dbReference type="NCBI Taxonomy" id="1759441"/>
    <lineage>
        <taxon>Eukaryota</taxon>
        <taxon>Fungi</taxon>
        <taxon>Dikarya</taxon>
        <taxon>Basidiomycota</taxon>
        <taxon>Agaricomycotina</taxon>
        <taxon>Agaricomycetes</taxon>
        <taxon>Agaricomycetidae</taxon>
        <taxon>Atheliales</taxon>
        <taxon>Atheliaceae</taxon>
        <taxon>Athelia</taxon>
    </lineage>
</organism>
<name>A0A166U7V6_9AGAM</name>
<gene>
    <name evidence="1" type="ORF">FIBSPDRAFT_883205</name>
</gene>
<reference evidence="1 2" key="1">
    <citation type="journal article" date="2016" name="Mol. Biol. Evol.">
        <title>Comparative Genomics of Early-Diverging Mushroom-Forming Fungi Provides Insights into the Origins of Lignocellulose Decay Capabilities.</title>
        <authorList>
            <person name="Nagy L.G."/>
            <person name="Riley R."/>
            <person name="Tritt A."/>
            <person name="Adam C."/>
            <person name="Daum C."/>
            <person name="Floudas D."/>
            <person name="Sun H."/>
            <person name="Yadav J.S."/>
            <person name="Pangilinan J."/>
            <person name="Larsson K.H."/>
            <person name="Matsuura K."/>
            <person name="Barry K."/>
            <person name="Labutti K."/>
            <person name="Kuo R."/>
            <person name="Ohm R.A."/>
            <person name="Bhattacharya S.S."/>
            <person name="Shirouzu T."/>
            <person name="Yoshinaga Y."/>
            <person name="Martin F.M."/>
            <person name="Grigoriev I.V."/>
            <person name="Hibbett D.S."/>
        </authorList>
    </citation>
    <scope>NUCLEOTIDE SEQUENCE [LARGE SCALE GENOMIC DNA]</scope>
    <source>
        <strain evidence="1 2">CBS 109695</strain>
    </source>
</reference>
<dbReference type="EMBL" id="KV417489">
    <property type="protein sequence ID" value="KZP31411.1"/>
    <property type="molecule type" value="Genomic_DNA"/>
</dbReference>
<proteinExistence type="predicted"/>
<evidence type="ECO:0000313" key="1">
    <source>
        <dbReference type="EMBL" id="KZP31411.1"/>
    </source>
</evidence>
<evidence type="ECO:0000313" key="2">
    <source>
        <dbReference type="Proteomes" id="UP000076532"/>
    </source>
</evidence>
<dbReference type="Proteomes" id="UP000076532">
    <property type="component" value="Unassembled WGS sequence"/>
</dbReference>
<protein>
    <submittedName>
        <fullName evidence="1">Uncharacterized protein</fullName>
    </submittedName>
</protein>
<keyword evidence="2" id="KW-1185">Reference proteome</keyword>
<accession>A0A166U7V6</accession>
<sequence>MYLQCNAQLRNDPIPSAMALRYAREKQSYFEVNENMGAMHLEWHEHMEPHCFGIDNSIGDLSWDEEECPLYHRPKRKQPFRTDHTITPYKQKKISESMVKRVSSARSSGITRSAVSGDGVNLVFYLPNTFTRDWTTSTTQWLIDFGMHHMKPHFKEAGSSEADYVHCAGELSGGITPVHSWHAIGSEVSQEKFKVGKDVLKTAQAY</sequence>
<dbReference type="AlphaFoldDB" id="A0A166U7V6"/>